<dbReference type="GO" id="GO:0016787">
    <property type="term" value="F:hydrolase activity"/>
    <property type="evidence" value="ECO:0007669"/>
    <property type="project" value="UniProtKB-KW"/>
</dbReference>
<dbReference type="Gene3D" id="3.90.79.10">
    <property type="entry name" value="Nucleoside Triphosphate Pyrophosphohydrolase"/>
    <property type="match status" value="1"/>
</dbReference>
<dbReference type="Pfam" id="PF00293">
    <property type="entry name" value="NUDIX"/>
    <property type="match status" value="1"/>
</dbReference>
<proteinExistence type="predicted"/>
<evidence type="ECO:0000313" key="5">
    <source>
        <dbReference type="EMBL" id="RBA33627.1"/>
    </source>
</evidence>
<comment type="caution">
    <text evidence="5">The sequence shown here is derived from an EMBL/GenBank/DDBJ whole genome shotgun (WGS) entry which is preliminary data.</text>
</comment>
<dbReference type="PANTHER" id="PTHR43046">
    <property type="entry name" value="GDP-MANNOSE MANNOSYL HYDROLASE"/>
    <property type="match status" value="1"/>
</dbReference>
<evidence type="ECO:0000259" key="4">
    <source>
        <dbReference type="PROSITE" id="PS51462"/>
    </source>
</evidence>
<dbReference type="CDD" id="cd18879">
    <property type="entry name" value="NUDIX_Hydrolase"/>
    <property type="match status" value="1"/>
</dbReference>
<feature type="domain" description="Nudix hydrolase" evidence="4">
    <location>
        <begin position="19"/>
        <end position="153"/>
    </location>
</feature>
<dbReference type="SUPFAM" id="SSF55811">
    <property type="entry name" value="Nudix"/>
    <property type="match status" value="1"/>
</dbReference>
<gene>
    <name evidence="5" type="ORF">DQ226_12125</name>
</gene>
<protein>
    <submittedName>
        <fullName evidence="5">ADP-ribose pyrophosphatase</fullName>
    </submittedName>
</protein>
<dbReference type="Proteomes" id="UP000252187">
    <property type="component" value="Unassembled WGS sequence"/>
</dbReference>
<keyword evidence="2" id="KW-0378">Hydrolase</keyword>
<comment type="cofactor">
    <cofactor evidence="1">
        <name>Mg(2+)</name>
        <dbReference type="ChEBI" id="CHEBI:18420"/>
    </cofactor>
</comment>
<dbReference type="EMBL" id="QNTT01000033">
    <property type="protein sequence ID" value="RBA33627.1"/>
    <property type="molecule type" value="Genomic_DNA"/>
</dbReference>
<name>A0A365P8L2_9ACTN</name>
<sequence>MATPDFVLELRRHVGTAPLWLAGATAVIRDPEQARVLLVRRSDNGWWTPVTGIVDPGEHPADAAVREAREEAAVTIRVDRVASIGVSRMVTYHNGDRAQYIDHTFACTYLDGDPHPADGENTDVRWFDIDDLPDMRPQMLARIEAGLADEERARLVTTTEGPTTEGPTTEGPTTEARVSG</sequence>
<dbReference type="InterPro" id="IPR000086">
    <property type="entry name" value="NUDIX_hydrolase_dom"/>
</dbReference>
<accession>A0A365P8L2</accession>
<evidence type="ECO:0000313" key="6">
    <source>
        <dbReference type="Proteomes" id="UP000252187"/>
    </source>
</evidence>
<evidence type="ECO:0000256" key="3">
    <source>
        <dbReference type="SAM" id="MobiDB-lite"/>
    </source>
</evidence>
<feature type="compositionally biased region" description="Low complexity" evidence="3">
    <location>
        <begin position="157"/>
        <end position="180"/>
    </location>
</feature>
<dbReference type="InterPro" id="IPR015797">
    <property type="entry name" value="NUDIX_hydrolase-like_dom_sf"/>
</dbReference>
<dbReference type="PANTHER" id="PTHR43046:SF16">
    <property type="entry name" value="ADP-RIBOSE PYROPHOSPHATASE YJHB-RELATED"/>
    <property type="match status" value="1"/>
</dbReference>
<reference evidence="5 6" key="1">
    <citation type="submission" date="2018-06" db="EMBL/GenBank/DDBJ databases">
        <title>Whole genome sequencing of four bacterial strains from South Shetland trench revealing bio-synthetic gene clusters.</title>
        <authorList>
            <person name="Abdel-Mageed W.M."/>
            <person name="Lehri B."/>
            <person name="Jarmusch S.A."/>
            <person name="Miranda K."/>
            <person name="Goodfellow M."/>
            <person name="Jaspars M."/>
            <person name="Karlyshev A.V."/>
        </authorList>
    </citation>
    <scope>NUCLEOTIDE SEQUENCE [LARGE SCALE GENOMIC DNA]</scope>
    <source>
        <strain evidence="5 6">SST1</strain>
    </source>
</reference>
<feature type="region of interest" description="Disordered" evidence="3">
    <location>
        <begin position="149"/>
        <end position="180"/>
    </location>
</feature>
<evidence type="ECO:0000256" key="2">
    <source>
        <dbReference type="ARBA" id="ARBA00022801"/>
    </source>
</evidence>
<organism evidence="5 6">
    <name type="scientific">Dietzia maris</name>
    <dbReference type="NCBI Taxonomy" id="37915"/>
    <lineage>
        <taxon>Bacteria</taxon>
        <taxon>Bacillati</taxon>
        <taxon>Actinomycetota</taxon>
        <taxon>Actinomycetes</taxon>
        <taxon>Mycobacteriales</taxon>
        <taxon>Dietziaceae</taxon>
        <taxon>Dietzia</taxon>
    </lineage>
</organism>
<evidence type="ECO:0000256" key="1">
    <source>
        <dbReference type="ARBA" id="ARBA00001946"/>
    </source>
</evidence>
<dbReference type="PROSITE" id="PS51462">
    <property type="entry name" value="NUDIX"/>
    <property type="match status" value="1"/>
</dbReference>
<dbReference type="AlphaFoldDB" id="A0A365P8L2"/>